<feature type="region of interest" description="Disordered" evidence="1">
    <location>
        <begin position="84"/>
        <end position="113"/>
    </location>
</feature>
<gene>
    <name evidence="2" type="ORF">SKAU_G00003360</name>
</gene>
<dbReference type="EMBL" id="JAINUF010000001">
    <property type="protein sequence ID" value="KAJ8379558.1"/>
    <property type="molecule type" value="Genomic_DNA"/>
</dbReference>
<comment type="caution">
    <text evidence="2">The sequence shown here is derived from an EMBL/GenBank/DDBJ whole genome shotgun (WGS) entry which is preliminary data.</text>
</comment>
<accession>A0A9Q1JBF8</accession>
<keyword evidence="3" id="KW-1185">Reference proteome</keyword>
<evidence type="ECO:0000256" key="1">
    <source>
        <dbReference type="SAM" id="MobiDB-lite"/>
    </source>
</evidence>
<reference evidence="2" key="1">
    <citation type="journal article" date="2023" name="Science">
        <title>Genome structures resolve the early diversification of teleost fishes.</title>
        <authorList>
            <person name="Parey E."/>
            <person name="Louis A."/>
            <person name="Montfort J."/>
            <person name="Bouchez O."/>
            <person name="Roques C."/>
            <person name="Iampietro C."/>
            <person name="Lluch J."/>
            <person name="Castinel A."/>
            <person name="Donnadieu C."/>
            <person name="Desvignes T."/>
            <person name="Floi Bucao C."/>
            <person name="Jouanno E."/>
            <person name="Wen M."/>
            <person name="Mejri S."/>
            <person name="Dirks R."/>
            <person name="Jansen H."/>
            <person name="Henkel C."/>
            <person name="Chen W.J."/>
            <person name="Zahm M."/>
            <person name="Cabau C."/>
            <person name="Klopp C."/>
            <person name="Thompson A.W."/>
            <person name="Robinson-Rechavi M."/>
            <person name="Braasch I."/>
            <person name="Lecointre G."/>
            <person name="Bobe J."/>
            <person name="Postlethwait J.H."/>
            <person name="Berthelot C."/>
            <person name="Roest Crollius H."/>
            <person name="Guiguen Y."/>
        </authorList>
    </citation>
    <scope>NUCLEOTIDE SEQUENCE</scope>
    <source>
        <strain evidence="2">WJC10195</strain>
    </source>
</reference>
<protein>
    <submittedName>
        <fullName evidence="2">Uncharacterized protein</fullName>
    </submittedName>
</protein>
<dbReference type="Proteomes" id="UP001152622">
    <property type="component" value="Chromosome 1"/>
</dbReference>
<dbReference type="AlphaFoldDB" id="A0A9Q1JBF8"/>
<evidence type="ECO:0000313" key="3">
    <source>
        <dbReference type="Proteomes" id="UP001152622"/>
    </source>
</evidence>
<sequence>MTHGPGTYAGSDGDGSFPSSGLCNLFFMCQPACQGVVFQRRVPEHSLSAGAVEGAGSVTATPRPAPPRPTCDRMICLLICFRKQTPPPPQRRLPESRQARGGSDRVSGSQASAGVAQTSLWGIPLSHVRNVLKM</sequence>
<organism evidence="2 3">
    <name type="scientific">Synaphobranchus kaupii</name>
    <name type="common">Kaup's arrowtooth eel</name>
    <dbReference type="NCBI Taxonomy" id="118154"/>
    <lineage>
        <taxon>Eukaryota</taxon>
        <taxon>Metazoa</taxon>
        <taxon>Chordata</taxon>
        <taxon>Craniata</taxon>
        <taxon>Vertebrata</taxon>
        <taxon>Euteleostomi</taxon>
        <taxon>Actinopterygii</taxon>
        <taxon>Neopterygii</taxon>
        <taxon>Teleostei</taxon>
        <taxon>Anguilliformes</taxon>
        <taxon>Synaphobranchidae</taxon>
        <taxon>Synaphobranchus</taxon>
    </lineage>
</organism>
<evidence type="ECO:0000313" key="2">
    <source>
        <dbReference type="EMBL" id="KAJ8379558.1"/>
    </source>
</evidence>
<proteinExistence type="predicted"/>
<name>A0A9Q1JBF8_SYNKA</name>